<dbReference type="EMBL" id="GL883007">
    <property type="protein sequence ID" value="EGG24252.1"/>
    <property type="molecule type" value="Genomic_DNA"/>
</dbReference>
<evidence type="ECO:0000313" key="3">
    <source>
        <dbReference type="Proteomes" id="UP000007797"/>
    </source>
</evidence>
<feature type="compositionally biased region" description="Low complexity" evidence="1">
    <location>
        <begin position="10"/>
        <end position="38"/>
    </location>
</feature>
<name>F4PIW6_CACFS</name>
<dbReference type="KEGG" id="dfa:DFA_06402"/>
<reference evidence="3" key="1">
    <citation type="journal article" date="2011" name="Genome Res.">
        <title>Phylogeny-wide analysis of social amoeba genomes highlights ancient origins for complex intercellular communication.</title>
        <authorList>
            <person name="Heidel A.J."/>
            <person name="Lawal H.M."/>
            <person name="Felder M."/>
            <person name="Schilde C."/>
            <person name="Helps N.R."/>
            <person name="Tunggal B."/>
            <person name="Rivero F."/>
            <person name="John U."/>
            <person name="Schleicher M."/>
            <person name="Eichinger L."/>
            <person name="Platzer M."/>
            <person name="Noegel A.A."/>
            <person name="Schaap P."/>
            <person name="Gloeckner G."/>
        </authorList>
    </citation>
    <scope>NUCLEOTIDE SEQUENCE [LARGE SCALE GENOMIC DNA]</scope>
    <source>
        <strain evidence="3">SH3</strain>
    </source>
</reference>
<organism evidence="2 3">
    <name type="scientific">Cavenderia fasciculata</name>
    <name type="common">Slime mold</name>
    <name type="synonym">Dictyostelium fasciculatum</name>
    <dbReference type="NCBI Taxonomy" id="261658"/>
    <lineage>
        <taxon>Eukaryota</taxon>
        <taxon>Amoebozoa</taxon>
        <taxon>Evosea</taxon>
        <taxon>Eumycetozoa</taxon>
        <taxon>Dictyostelia</taxon>
        <taxon>Acytosteliales</taxon>
        <taxon>Cavenderiaceae</taxon>
        <taxon>Cavenderia</taxon>
    </lineage>
</organism>
<dbReference type="RefSeq" id="XP_004362103.1">
    <property type="nucleotide sequence ID" value="XM_004362046.1"/>
</dbReference>
<feature type="region of interest" description="Disordered" evidence="1">
    <location>
        <begin position="47"/>
        <end position="66"/>
    </location>
</feature>
<accession>F4PIW6</accession>
<dbReference type="Proteomes" id="UP000007797">
    <property type="component" value="Unassembled WGS sequence"/>
</dbReference>
<protein>
    <submittedName>
        <fullName evidence="2">Uncharacterized protein</fullName>
    </submittedName>
</protein>
<gene>
    <name evidence="2" type="ORF">DFA_06402</name>
</gene>
<feature type="region of interest" description="Disordered" evidence="1">
    <location>
        <begin position="1"/>
        <end position="38"/>
    </location>
</feature>
<keyword evidence="3" id="KW-1185">Reference proteome</keyword>
<proteinExistence type="predicted"/>
<sequence length="515" mass="57277">MTCRHIPQVSSSSLPSLSSSSSPLQCHYSTSNNTTTTTTRKTKKCSKFSLSSPSSSSSSSSSSLYTNNNNKSISTTTITITKDLLYSNLLVQYTTNANVLDQRELDSLKWVINQYGMGAPLDSSACNNLHFPYFSCQFVRGFYRVVRIEYEENNQIFQDNIDTTITELYFPDLERFYLYTDPFLEPSKNILSLLQNMPYLVDLRIRNQMRLTIIPDKFPFESKSLEVFRFTNNAAKEITNFNSTFYPKLKDFEFSIISSIPNDFGRGMTSKITVNVKSGSNLAPDSLCNVSSLSVQSYYPGLTSGYVANCFLCYLNIAPVHIHPQPVIPPLLDCPSIISVTGIRYTASKITIYGTNLGWAVQGDVDYLLTAIVPNSILEYGVNPLSPKFAASISEGDHPLASLSANRDTLQLFLSGSKGLKISVPLYKISLDDVVTRQESFSISVEMQVFFNPNLKHTFLFDGQPICSDLQPPLKPGILSCRVPILPTGGEQFNITVLNDYESSTFISTFTLGTV</sequence>
<dbReference type="AlphaFoldDB" id="F4PIW6"/>
<dbReference type="GeneID" id="14876014"/>
<evidence type="ECO:0000313" key="2">
    <source>
        <dbReference type="EMBL" id="EGG24252.1"/>
    </source>
</evidence>
<evidence type="ECO:0000256" key="1">
    <source>
        <dbReference type="SAM" id="MobiDB-lite"/>
    </source>
</evidence>